<proteinExistence type="predicted"/>
<feature type="domain" description="YcaO" evidence="1">
    <location>
        <begin position="47"/>
        <end position="449"/>
    </location>
</feature>
<comment type="caution">
    <text evidence="2">The sequence shown here is derived from an EMBL/GenBank/DDBJ whole genome shotgun (WGS) entry which is preliminary data.</text>
</comment>
<evidence type="ECO:0000313" key="3">
    <source>
        <dbReference type="Proteomes" id="UP001565927"/>
    </source>
</evidence>
<dbReference type="PROSITE" id="PS51664">
    <property type="entry name" value="YCAO"/>
    <property type="match status" value="1"/>
</dbReference>
<dbReference type="EMBL" id="JBGFTU010000040">
    <property type="protein sequence ID" value="MEZ0167013.1"/>
    <property type="molecule type" value="Genomic_DNA"/>
</dbReference>
<dbReference type="InterPro" id="IPR027624">
    <property type="entry name" value="TOMM_cyclo_SagD"/>
</dbReference>
<dbReference type="Proteomes" id="UP001565927">
    <property type="component" value="Unassembled WGS sequence"/>
</dbReference>
<dbReference type="PANTHER" id="PTHR37809">
    <property type="entry name" value="RIBOSOMAL PROTEIN S12 METHYLTHIOTRANSFERASE ACCESSORY FACTOR YCAO"/>
    <property type="match status" value="1"/>
</dbReference>
<dbReference type="RefSeq" id="WP_370443219.1">
    <property type="nucleotide sequence ID" value="NZ_JBGFTU010000040.1"/>
</dbReference>
<dbReference type="InterPro" id="IPR003776">
    <property type="entry name" value="YcaO-like_dom"/>
</dbReference>
<dbReference type="PANTHER" id="PTHR37809:SF1">
    <property type="entry name" value="RIBOSOMAL PROTEIN S12 METHYLTHIOTRANSFERASE ACCESSORY FACTOR YCAO"/>
    <property type="match status" value="1"/>
</dbReference>
<protein>
    <submittedName>
        <fullName evidence="2">YcaO-like family protein</fullName>
    </submittedName>
</protein>
<keyword evidence="3" id="KW-1185">Reference proteome</keyword>
<dbReference type="Pfam" id="PF02624">
    <property type="entry name" value="YcaO"/>
    <property type="match status" value="1"/>
</dbReference>
<dbReference type="Gene3D" id="3.30.160.660">
    <property type="match status" value="1"/>
</dbReference>
<name>A0ABV4H8I1_9ACTN</name>
<accession>A0ABV4H8I1</accession>
<dbReference type="Gene3D" id="3.30.40.250">
    <property type="match status" value="1"/>
</dbReference>
<dbReference type="NCBIfam" id="TIGR03604">
    <property type="entry name" value="TOMM_cyclo_SagD"/>
    <property type="match status" value="1"/>
</dbReference>
<gene>
    <name evidence="2" type="ORF">AB2L27_19845</name>
</gene>
<evidence type="ECO:0000259" key="1">
    <source>
        <dbReference type="PROSITE" id="PS51664"/>
    </source>
</evidence>
<dbReference type="Gene3D" id="3.30.1330.230">
    <property type="match status" value="1"/>
</dbReference>
<organism evidence="2 3">
    <name type="scientific">Kineococcus halophytocola</name>
    <dbReference type="NCBI Taxonomy" id="3234027"/>
    <lineage>
        <taxon>Bacteria</taxon>
        <taxon>Bacillati</taxon>
        <taxon>Actinomycetota</taxon>
        <taxon>Actinomycetes</taxon>
        <taxon>Kineosporiales</taxon>
        <taxon>Kineosporiaceae</taxon>
        <taxon>Kineococcus</taxon>
    </lineage>
</organism>
<evidence type="ECO:0000313" key="2">
    <source>
        <dbReference type="EMBL" id="MEZ0167013.1"/>
    </source>
</evidence>
<sequence length="449" mass="48158">MIDNRTGLVLDLAPSPRRCDMPAGWTTWGASVARTQEFAPWRADSYGFGASLGDHAAARGAALGEAVERYCGNAVPDSFAVTGRSFSQLDRAALDPRRLALYSQRQYRTPGFPFVPFTADLPVAWAEGMDLHAGEPALVPASLAYLDYVHGPRAGEPPTHSPAYSGIACGTSRQAALRSALEELLERDATSIWWASGTPTTAWDDDGVITGRLGRPGDRGELAVRLLDVPNEFEVPVVAALVEDVADGVIGFGSACRADHAAAAAKALVEALGVLRLGRDLDDPASDVWEAVRTGRVEEHVYLPHRPDRHYLDDARDPDPHNPWRRLSDLPPVAQLHLDPRWQREALGRLRPTTSAPLPAAATTRTAASYLNLLAARGIGAYAVDLTTPDVAACGLHVVRVVAPELVGNGPPAFPLRGGTRLYDVPRELGWVGRTLTEDDLVTAPIPLA</sequence>
<reference evidence="2 3" key="1">
    <citation type="submission" date="2024-07" db="EMBL/GenBank/DDBJ databases">
        <authorList>
            <person name="Thanompreechachai J."/>
            <person name="Duangmal K."/>
        </authorList>
    </citation>
    <scope>NUCLEOTIDE SEQUENCE [LARGE SCALE GENOMIC DNA]</scope>
    <source>
        <strain evidence="2 3">LSe6-4</strain>
    </source>
</reference>